<evidence type="ECO:0000313" key="2">
    <source>
        <dbReference type="EMBL" id="UYP46626.1"/>
    </source>
</evidence>
<accession>A0ABY6HT87</accession>
<gene>
    <name evidence="2" type="ORF">NEF87_002911</name>
</gene>
<name>A0ABY6HT87_9ARCH</name>
<evidence type="ECO:0000256" key="1">
    <source>
        <dbReference type="SAM" id="Phobius"/>
    </source>
</evidence>
<keyword evidence="3" id="KW-1185">Reference proteome</keyword>
<evidence type="ECO:0000313" key="3">
    <source>
        <dbReference type="Proteomes" id="UP001208689"/>
    </source>
</evidence>
<dbReference type="Gene3D" id="2.60.120.1390">
    <property type="match status" value="1"/>
</dbReference>
<dbReference type="EMBL" id="CP104013">
    <property type="protein sequence ID" value="UYP46626.1"/>
    <property type="molecule type" value="Genomic_DNA"/>
</dbReference>
<keyword evidence="1" id="KW-0812">Transmembrane</keyword>
<keyword evidence="1" id="KW-0472">Membrane</keyword>
<dbReference type="Proteomes" id="UP001208689">
    <property type="component" value="Chromosome"/>
</dbReference>
<keyword evidence="1" id="KW-1133">Transmembrane helix</keyword>
<dbReference type="InterPro" id="IPR021345">
    <property type="entry name" value="DUF2961"/>
</dbReference>
<organism evidence="2 3">
    <name type="scientific">Candidatus Lokiarchaeum ossiferum</name>
    <dbReference type="NCBI Taxonomy" id="2951803"/>
    <lineage>
        <taxon>Archaea</taxon>
        <taxon>Promethearchaeati</taxon>
        <taxon>Promethearchaeota</taxon>
        <taxon>Promethearchaeia</taxon>
        <taxon>Promethearchaeales</taxon>
        <taxon>Promethearchaeaceae</taxon>
        <taxon>Candidatus Lokiarchaeum</taxon>
    </lineage>
</organism>
<protein>
    <recommendedName>
        <fullName evidence="4">DUF2961 domain-containing protein</fullName>
    </recommendedName>
</protein>
<reference evidence="2" key="1">
    <citation type="submission" date="2022-09" db="EMBL/GenBank/DDBJ databases">
        <title>Actin cytoskeleton and complex cell architecture in an #Asgard archaeon.</title>
        <authorList>
            <person name="Ponce Toledo R.I."/>
            <person name="Schleper C."/>
            <person name="Rodrigues Oliveira T."/>
            <person name="Wollweber F."/>
            <person name="Xu J."/>
            <person name="Rittmann S."/>
            <person name="Klingl A."/>
            <person name="Pilhofer M."/>
        </authorList>
    </citation>
    <scope>NUCLEOTIDE SEQUENCE</scope>
    <source>
        <strain evidence="2">B-35</strain>
    </source>
</reference>
<proteinExistence type="predicted"/>
<feature type="transmembrane region" description="Helical" evidence="1">
    <location>
        <begin position="386"/>
        <end position="411"/>
    </location>
</feature>
<sequence>MTHDLLRSTSLRDLIKLSSFKRKRISSYDKSGGNLDMVFIKPGEKTTIFNVDGPGCINHIWTTQMVNNAKFWPRHIIIRMWWDDEETPSVECPLGDFFGLGHGDKQNFVSEPLQMSPQNGKAFNSWWVMPFKNHARIEIENDNPTSLIPDSNFLLKKKPGIMFYYYVDYELFESWPKDETPIGYFHAQFHRVDYKNDMQTNPDSGEKYSLLEWQMLAGKNTRENGGYDRNHFILKAKGKGHYVGCNINIDNFPFPLKRRLYNWPGEGDDMIFIDDDIGGEPTLYGTGTEDYVNTAFCPQEKYSAPYHGVIKGGGFNWEGKITYYRYHIQDPIPFEKAIEVTIEHGHNNHRGDDWATTAYWYQLEPHAPFPPFPSREDRNPRKDLNWLHGLLKVGVILLKCLGFTAAVFAAIKILTWIKIV</sequence>
<evidence type="ECO:0008006" key="4">
    <source>
        <dbReference type="Google" id="ProtNLM"/>
    </source>
</evidence>
<dbReference type="Pfam" id="PF11175">
    <property type="entry name" value="DUF2961"/>
    <property type="match status" value="1"/>
</dbReference>